<dbReference type="PIR" id="C69224">
    <property type="entry name" value="C69224"/>
</dbReference>
<reference evidence="4 5" key="1">
    <citation type="journal article" date="1997" name="J. Bacteriol.">
        <title>Complete genome sequence of Methanobacterium thermoautotrophicum deltaH: functional analysis and comparative genomics.</title>
        <authorList>
            <person name="Smith D.R."/>
            <person name="Doucette-Stamm L.A."/>
            <person name="Deloughery C."/>
            <person name="Lee H.-M."/>
            <person name="Dubois J."/>
            <person name="Aldredge T."/>
            <person name="Bashirzadeh R."/>
            <person name="Blakely D."/>
            <person name="Cook R."/>
            <person name="Gilbert K."/>
            <person name="Harrison D."/>
            <person name="Hoang L."/>
            <person name="Keagle P."/>
            <person name="Lumm W."/>
            <person name="Pothier B."/>
            <person name="Qiu D."/>
            <person name="Spadafora R."/>
            <person name="Vicare R."/>
            <person name="Wang Y."/>
            <person name="Wierzbowski J."/>
            <person name="Gibson R."/>
            <person name="Jiwani N."/>
            <person name="Caruso A."/>
            <person name="Bush D."/>
            <person name="Safer H."/>
            <person name="Patwell D."/>
            <person name="Prabhakar S."/>
            <person name="McDougall S."/>
            <person name="Shimer G."/>
            <person name="Goyal A."/>
            <person name="Pietrovski S."/>
            <person name="Church G.M."/>
            <person name="Daniels C.J."/>
            <person name="Mao J.-i."/>
            <person name="Rice P."/>
            <person name="Nolling J."/>
            <person name="Reeve J.N."/>
        </authorList>
    </citation>
    <scope>NUCLEOTIDE SEQUENCE [LARGE SCALE GENOMIC DNA]</scope>
    <source>
        <strain evidence="5">ATCC 29096 / DSM 1053 / JCM 10044 / NBRC 100330 / Delta H</strain>
    </source>
</reference>
<sequence>MKMIRKRSVTLLITVVFVFMLQGSSMAAEIDGGEGGTPFNITDSEGRFAFENVTGDSHVVWVDGRTLPERHRFDDMLRVTVSASSNASARSGKMILEASLSDSKITGRLYADLNDNTIFDDGDEPLAGVSIFDPPEIRFLIISWPTEAGQLIQPVKNIMQKHPEITIKVRNTDQTRMNLTETEQLIEWADIVYISNVQTTNGPSGPVPDLLMSMKSQGKLNGKVIAAYPNPYHCFPVTRLTNINNTRFVDANGTELTDSQLQAIFDSVSRAVPPKTPLMVLRELQQQYPAMASYLKFQEYKTSDTASPENREQGLMYLLALAFPGRGYNFTEPVIVPKYALYRNGRLYYNFTDYEQFLTPGRPTVGITSWMALTWERGDLLMLDRLISEMESRGINVIATIAQGNPVDGTPVINAMRSYFFDSQNRTRIQGLITLQSFKIGGATAAIAERMIMDNNILVFRSLVVSDSEETWYISDSGMDFTSITSQIVLPEFQGQILTMVTASTRKTIDTVTGLEVECYQPIDERVETFADRVYSWLRLRFLSNADKKVALIYYNYPPGKQNLAGASYLDGPSSILEILGLLQENNYTVRGAPSCVDDLLTEMMARGLNIANWAPGELERLANSTILWDVERYMEWYSRLPELARREIEEGPFGYIEALFRYSTENPKLLETLDRWQSSLITTIDDMQISNGSEAKNQVNRAYNALKNIYSGLNQWDVFYSAKSAFLALRVPGLCGWGAPPGNIMTVERNGKRYLVIPGMFYGNVFVGPQPQRGWEGDVDKLYHSQIVPPHHQYLAFYAYLQTEFGADAMIHLGRHGTYEWLPRKESALSGADYPDICLGGIPSIYIYIMDGVGEVIHAKRRGLAVSISHLTPPLEATEIYGDIASLKTLIDQYHAAPGNRSEEIRLIREKAVQLHLDTIIDLNLDPDELVDRIDDYIRELEGTMMPLGLYVFGRDLNQTQLTIMVKSMASVPRISAGNNTFLSVTQALSGINRTVEDLILEFYSGKSLQTLMAELQAVLGRNLTATEITALNMTLNDVLNIKGSGARERQMLLQALAGGYIPPIAGGDPIRNPAAVPTGGNLYGEDPSLLPTQAAWIRGSMLADEALRAYNATPEQLGVVIWATETQNDKGATVAFILRLMGLEPIYGFGGSVMGVRATPLTVLNRSRVDVLMTTSGIFRETFPLLGVLLDRASRVALAASFNTLMAAINQESAENRTMLLAALNASVSSIQKAGLFIPGSDPLDRNPIARHWLYDVKELIKLGMKPEDAGIAAISRLFGPSLGNYGTRLPEAVQQDWTWEERTELGRLYIDSMKYALSEDGWGVSLEEVLTMRLRDVEGVYHSRSTNLYGVVDVDHNFEFLGGFRLAVEAAGGRVPGMYIINQVNPSNARIETLNQFLYRELQSRYYNPRWIQAMMQSGYAGAREISNNFVANLWGWNVMSPETISDWMWEETVDIYIRDRYGLGVKDWLSQGRNSYAMISMTGTMLTAIHRGYWNPDDATKRLIATTWAQAIAENGVACCDCSCGNIAMMEWAMQYLNPDLLSRVREKLYAATKSSAFAPSSDGGSTPTAPSNPGQPQAPGTSADNGEPHHEESQDSDVSTSAPGVEAATHSSAGENQGKAYEVSSASGSANPETGLPVYAIVGIVAIVGLLGLGYFFGPGRTD</sequence>
<proteinExistence type="predicted"/>
<dbReference type="EMBL" id="AE000666">
    <property type="protein sequence ID" value="AAB85426.1"/>
    <property type="molecule type" value="Genomic_DNA"/>
</dbReference>
<evidence type="ECO:0000259" key="3">
    <source>
        <dbReference type="Pfam" id="PF02514"/>
    </source>
</evidence>
<evidence type="ECO:0000256" key="2">
    <source>
        <dbReference type="SAM" id="Phobius"/>
    </source>
</evidence>
<gene>
    <name evidence="4" type="ordered locus">MTH_928</name>
</gene>
<keyword evidence="5" id="KW-1185">Reference proteome</keyword>
<dbReference type="PaxDb" id="187420-MTH_928"/>
<evidence type="ECO:0000313" key="4">
    <source>
        <dbReference type="EMBL" id="AAB85426.1"/>
    </source>
</evidence>
<dbReference type="PANTHER" id="PTHR44119">
    <property type="entry name" value="MAGNESIUM-CHELATASE SUBUNIT CHLH, CHLOROPLASTIC"/>
    <property type="match status" value="1"/>
</dbReference>
<organism evidence="4 5">
    <name type="scientific">Methanothermobacter thermautotrophicus (strain ATCC 29096 / DSM 1053 / JCM 10044 / NBRC 100330 / Delta H)</name>
    <name type="common">Methanobacterium thermoautotrophicum</name>
    <dbReference type="NCBI Taxonomy" id="187420"/>
    <lineage>
        <taxon>Archaea</taxon>
        <taxon>Methanobacteriati</taxon>
        <taxon>Methanobacteriota</taxon>
        <taxon>Methanomada group</taxon>
        <taxon>Methanobacteria</taxon>
        <taxon>Methanobacteriales</taxon>
        <taxon>Methanobacteriaceae</taxon>
        <taxon>Methanothermobacter</taxon>
    </lineage>
</organism>
<dbReference type="CDD" id="cd10150">
    <property type="entry name" value="CobN_like"/>
    <property type="match status" value="1"/>
</dbReference>
<dbReference type="Pfam" id="PF02514">
    <property type="entry name" value="CobN-Mg_chel"/>
    <property type="match status" value="2"/>
</dbReference>
<dbReference type="InParanoid" id="O27011"/>
<keyword evidence="2" id="KW-0472">Membrane</keyword>
<feature type="region of interest" description="Disordered" evidence="1">
    <location>
        <begin position="1561"/>
        <end position="1634"/>
    </location>
</feature>
<evidence type="ECO:0000313" key="5">
    <source>
        <dbReference type="Proteomes" id="UP000005223"/>
    </source>
</evidence>
<keyword evidence="2" id="KW-1133">Transmembrane helix</keyword>
<dbReference type="HOGENOM" id="CLU_002017_3_0_2"/>
<feature type="domain" description="CobN/magnesium chelatase" evidence="3">
    <location>
        <begin position="738"/>
        <end position="1504"/>
    </location>
</feature>
<evidence type="ECO:0000256" key="1">
    <source>
        <dbReference type="SAM" id="MobiDB-lite"/>
    </source>
</evidence>
<feature type="domain" description="CobN/magnesium chelatase" evidence="3">
    <location>
        <begin position="306"/>
        <end position="651"/>
    </location>
</feature>
<dbReference type="EnsemblBacteria" id="AAB85426">
    <property type="protein sequence ID" value="AAB85426"/>
    <property type="gene ID" value="MTH_928"/>
</dbReference>
<feature type="compositionally biased region" description="Polar residues" evidence="1">
    <location>
        <begin position="1561"/>
        <end position="1589"/>
    </location>
</feature>
<dbReference type="STRING" id="187420.MTH_928"/>
<dbReference type="PANTHER" id="PTHR44119:SF4">
    <property type="entry name" value="AEROBIC COBALTOCHELATASE SUBUNIT COBN"/>
    <property type="match status" value="1"/>
</dbReference>
<dbReference type="InterPro" id="IPR003672">
    <property type="entry name" value="CobN/Mg_chltase"/>
</dbReference>
<dbReference type="Proteomes" id="UP000005223">
    <property type="component" value="Chromosome"/>
</dbReference>
<accession>O27011</accession>
<protein>
    <submittedName>
        <fullName evidence="4">Cobalamin biosynthesis protein N</fullName>
    </submittedName>
</protein>
<keyword evidence="2" id="KW-0812">Transmembrane</keyword>
<name>O27011_METTH</name>
<feature type="transmembrane region" description="Helical" evidence="2">
    <location>
        <begin position="1641"/>
        <end position="1662"/>
    </location>
</feature>
<dbReference type="KEGG" id="mth:MTH_928"/>